<dbReference type="EMBL" id="JBBMFJ010000055">
    <property type="protein sequence ID" value="MEQ2564554.1"/>
    <property type="molecule type" value="Genomic_DNA"/>
</dbReference>
<evidence type="ECO:0000313" key="2">
    <source>
        <dbReference type="Proteomes" id="UP001437460"/>
    </source>
</evidence>
<proteinExistence type="predicted"/>
<name>A0ABV1HR19_9FIRM</name>
<dbReference type="RefSeq" id="WP_349230539.1">
    <property type="nucleotide sequence ID" value="NZ_JBBMFJ010000055.1"/>
</dbReference>
<gene>
    <name evidence="1" type="ORF">WMO41_15510</name>
</gene>
<organism evidence="1 2">
    <name type="scientific">Ventrimonas faecis</name>
    <dbReference type="NCBI Taxonomy" id="3133170"/>
    <lineage>
        <taxon>Bacteria</taxon>
        <taxon>Bacillati</taxon>
        <taxon>Bacillota</taxon>
        <taxon>Clostridia</taxon>
        <taxon>Lachnospirales</taxon>
        <taxon>Lachnospiraceae</taxon>
        <taxon>Ventrimonas</taxon>
    </lineage>
</organism>
<dbReference type="Proteomes" id="UP001437460">
    <property type="component" value="Unassembled WGS sequence"/>
</dbReference>
<sequence>MNEYFFPVVVQVRPLDNFHVEVYFNDGKIVDYDAGADLQGGVFAPLGDLDTFKRTCTVMNDTLAWDLEGNRDETKCLDIDPCMLHDLEAINDRIA</sequence>
<accession>A0ABV1HR19</accession>
<dbReference type="InterPro" id="IPR036782">
    <property type="entry name" value="NE0471-like_N"/>
</dbReference>
<comment type="caution">
    <text evidence="1">The sequence shown here is derived from an EMBL/GenBank/DDBJ whole genome shotgun (WGS) entry which is preliminary data.</text>
</comment>
<dbReference type="InterPro" id="IPR018841">
    <property type="entry name" value="DUF2442"/>
</dbReference>
<reference evidence="1 2" key="1">
    <citation type="submission" date="2024-03" db="EMBL/GenBank/DDBJ databases">
        <title>Human intestinal bacterial collection.</title>
        <authorList>
            <person name="Pauvert C."/>
            <person name="Hitch T.C.A."/>
            <person name="Clavel T."/>
        </authorList>
    </citation>
    <scope>NUCLEOTIDE SEQUENCE [LARGE SCALE GENOMIC DNA]</scope>
    <source>
        <strain evidence="1 2">CLA-AP-H27</strain>
    </source>
</reference>
<evidence type="ECO:0000313" key="1">
    <source>
        <dbReference type="EMBL" id="MEQ2564554.1"/>
    </source>
</evidence>
<dbReference type="Pfam" id="PF10387">
    <property type="entry name" value="DUF2442"/>
    <property type="match status" value="1"/>
</dbReference>
<keyword evidence="2" id="KW-1185">Reference proteome</keyword>
<dbReference type="Gene3D" id="3.30.2020.10">
    <property type="entry name" value="NE0471-like N-terminal domain"/>
    <property type="match status" value="1"/>
</dbReference>
<dbReference type="SUPFAM" id="SSF143880">
    <property type="entry name" value="NE0471 N-terminal domain-like"/>
    <property type="match status" value="1"/>
</dbReference>
<protein>
    <submittedName>
        <fullName evidence="1">DUF2442 domain-containing protein</fullName>
    </submittedName>
</protein>